<dbReference type="Gene3D" id="3.40.50.720">
    <property type="entry name" value="NAD(P)-binding Rossmann-like Domain"/>
    <property type="match status" value="1"/>
</dbReference>
<dbReference type="PIRSF" id="PIRSF000126">
    <property type="entry name" value="11-beta-HSD1"/>
    <property type="match status" value="1"/>
</dbReference>
<dbReference type="PANTHER" id="PTHR44196">
    <property type="entry name" value="DEHYDROGENASE/REDUCTASE SDR FAMILY MEMBER 7B"/>
    <property type="match status" value="1"/>
</dbReference>
<evidence type="ECO:0000256" key="2">
    <source>
        <dbReference type="ARBA" id="ARBA00023002"/>
    </source>
</evidence>
<dbReference type="Proteomes" id="UP000237797">
    <property type="component" value="Unassembled WGS sequence"/>
</dbReference>
<dbReference type="InterPro" id="IPR002347">
    <property type="entry name" value="SDR_fam"/>
</dbReference>
<evidence type="ECO:0000313" key="5">
    <source>
        <dbReference type="EMBL" id="PRX40746.1"/>
    </source>
</evidence>
<dbReference type="PANTHER" id="PTHR44196:SF1">
    <property type="entry name" value="DEHYDROGENASE_REDUCTASE SDR FAMILY MEMBER 7B"/>
    <property type="match status" value="1"/>
</dbReference>
<sequence>MRLKNKVAIVTGTSRGIGRAVALAFAREGVDLLLVGRSEADLNRVAEEVRSEGRKCLVAVADVSKEDDVKRAVDAAREEFGKIDILVNNAGIGLFKPILETTPEEWRRILDTNLTGAFLFTRAVLEDMVARGQGHIINISSDVGTRTIPKASAYCASKFGLEGFTGVLAKEVRKLGIRVGVVRPGMTDTCFNDTEQGAPEKEGWLQAEDVAEAVLYMVLAPRHAVVDEVMIHPVIQEY</sequence>
<gene>
    <name evidence="5" type="ORF">CLV97_11195</name>
</gene>
<evidence type="ECO:0000313" key="6">
    <source>
        <dbReference type="Proteomes" id="UP000237797"/>
    </source>
</evidence>
<dbReference type="InterPro" id="IPR057326">
    <property type="entry name" value="KR_dom"/>
</dbReference>
<dbReference type="PRINTS" id="PR00080">
    <property type="entry name" value="SDRFAMILY"/>
</dbReference>
<dbReference type="GO" id="GO:0016020">
    <property type="term" value="C:membrane"/>
    <property type="evidence" value="ECO:0007669"/>
    <property type="project" value="TreeGrafter"/>
</dbReference>
<reference evidence="5 6" key="1">
    <citation type="submission" date="2018-03" db="EMBL/GenBank/DDBJ databases">
        <title>Genomic Encyclopedia of Archaeal and Bacterial Type Strains, Phase II (KMG-II): from individual species to whole genera.</title>
        <authorList>
            <person name="Goeker M."/>
        </authorList>
    </citation>
    <scope>NUCLEOTIDE SEQUENCE [LARGE SCALE GENOMIC DNA]</scope>
    <source>
        <strain evidence="5 6">DSM 44946</strain>
    </source>
</reference>
<dbReference type="EMBL" id="PVNE01000011">
    <property type="protein sequence ID" value="PRX40746.1"/>
    <property type="molecule type" value="Genomic_DNA"/>
</dbReference>
<dbReference type="CDD" id="cd05233">
    <property type="entry name" value="SDR_c"/>
    <property type="match status" value="1"/>
</dbReference>
<comment type="similarity">
    <text evidence="1 3">Belongs to the short-chain dehydrogenases/reductases (SDR) family.</text>
</comment>
<dbReference type="RefSeq" id="WP_245891440.1">
    <property type="nucleotide sequence ID" value="NZ_PVNE01000011.1"/>
</dbReference>
<evidence type="ECO:0000256" key="1">
    <source>
        <dbReference type="ARBA" id="ARBA00006484"/>
    </source>
</evidence>
<evidence type="ECO:0000256" key="3">
    <source>
        <dbReference type="RuleBase" id="RU000363"/>
    </source>
</evidence>
<dbReference type="GO" id="GO:0016491">
    <property type="term" value="F:oxidoreductase activity"/>
    <property type="evidence" value="ECO:0007669"/>
    <property type="project" value="UniProtKB-KW"/>
</dbReference>
<dbReference type="InterPro" id="IPR020904">
    <property type="entry name" value="Sc_DH/Rdtase_CS"/>
</dbReference>
<dbReference type="AlphaFoldDB" id="A0A2T0LF40"/>
<feature type="domain" description="Ketoreductase" evidence="4">
    <location>
        <begin position="6"/>
        <end position="189"/>
    </location>
</feature>
<dbReference type="GO" id="GO:0008206">
    <property type="term" value="P:bile acid metabolic process"/>
    <property type="evidence" value="ECO:0007669"/>
    <property type="project" value="UniProtKB-ARBA"/>
</dbReference>
<protein>
    <submittedName>
        <fullName evidence="5">NADP-dependent 3-hydroxy acid dehydrogenase YdfG</fullName>
    </submittedName>
</protein>
<dbReference type="InterPro" id="IPR036291">
    <property type="entry name" value="NAD(P)-bd_dom_sf"/>
</dbReference>
<dbReference type="SUPFAM" id="SSF51735">
    <property type="entry name" value="NAD(P)-binding Rossmann-fold domains"/>
    <property type="match status" value="1"/>
</dbReference>
<dbReference type="PROSITE" id="PS00061">
    <property type="entry name" value="ADH_SHORT"/>
    <property type="match status" value="1"/>
</dbReference>
<name>A0A2T0LF40_9BACL</name>
<proteinExistence type="inferred from homology"/>
<organism evidence="5 6">
    <name type="scientific">Planifilum fimeticola</name>
    <dbReference type="NCBI Taxonomy" id="201975"/>
    <lineage>
        <taxon>Bacteria</taxon>
        <taxon>Bacillati</taxon>
        <taxon>Bacillota</taxon>
        <taxon>Bacilli</taxon>
        <taxon>Bacillales</taxon>
        <taxon>Thermoactinomycetaceae</taxon>
        <taxon>Planifilum</taxon>
    </lineage>
</organism>
<dbReference type="Pfam" id="PF00106">
    <property type="entry name" value="adh_short"/>
    <property type="match status" value="1"/>
</dbReference>
<comment type="caution">
    <text evidence="5">The sequence shown here is derived from an EMBL/GenBank/DDBJ whole genome shotgun (WGS) entry which is preliminary data.</text>
</comment>
<accession>A0A2T0LF40</accession>
<keyword evidence="2" id="KW-0560">Oxidoreductase</keyword>
<dbReference type="PRINTS" id="PR00081">
    <property type="entry name" value="GDHRDH"/>
</dbReference>
<dbReference type="FunFam" id="3.40.50.720:FF:000084">
    <property type="entry name" value="Short-chain dehydrogenase reductase"/>
    <property type="match status" value="1"/>
</dbReference>
<keyword evidence="6" id="KW-1185">Reference proteome</keyword>
<evidence type="ECO:0000259" key="4">
    <source>
        <dbReference type="SMART" id="SM00822"/>
    </source>
</evidence>
<dbReference type="SMART" id="SM00822">
    <property type="entry name" value="PKS_KR"/>
    <property type="match status" value="1"/>
</dbReference>